<evidence type="ECO:0000313" key="3">
    <source>
        <dbReference type="Proteomes" id="UP000263418"/>
    </source>
</evidence>
<dbReference type="AlphaFoldDB" id="A0AAN1PMU2"/>
<reference evidence="2 3" key="1">
    <citation type="submission" date="2017-01" db="EMBL/GenBank/DDBJ databases">
        <title>Complete Genome Sequence of Vibrio vulnificus FORC_053.</title>
        <authorList>
            <consortium name="Food-borne Pathogen Omics Research Center"/>
            <person name="Chung H.Y."/>
            <person name="Na E.J."/>
            <person name="Song J.S."/>
            <person name="Kim H."/>
            <person name="Lee J.-H."/>
            <person name="Ryu S."/>
            <person name="Choi S.H."/>
        </authorList>
    </citation>
    <scope>NUCLEOTIDE SEQUENCE [LARGE SCALE GENOMIC DNA]</scope>
    <source>
        <strain evidence="2 3">FORC_053</strain>
    </source>
</reference>
<dbReference type="EMBL" id="CP019290">
    <property type="protein sequence ID" value="AXX59761.1"/>
    <property type="molecule type" value="Genomic_DNA"/>
</dbReference>
<keyword evidence="1" id="KW-0472">Membrane</keyword>
<proteinExistence type="predicted"/>
<accession>A0AAN1PMU2</accession>
<keyword evidence="1" id="KW-1133">Transmembrane helix</keyword>
<name>A0AAN1PMU2_VIBVL</name>
<feature type="transmembrane region" description="Helical" evidence="1">
    <location>
        <begin position="14"/>
        <end position="35"/>
    </location>
</feature>
<evidence type="ECO:0000256" key="1">
    <source>
        <dbReference type="SAM" id="Phobius"/>
    </source>
</evidence>
<organism evidence="2 3">
    <name type="scientific">Vibrio vulnificus</name>
    <dbReference type="NCBI Taxonomy" id="672"/>
    <lineage>
        <taxon>Bacteria</taxon>
        <taxon>Pseudomonadati</taxon>
        <taxon>Pseudomonadota</taxon>
        <taxon>Gammaproteobacteria</taxon>
        <taxon>Vibrionales</taxon>
        <taxon>Vibrionaceae</taxon>
        <taxon>Vibrio</taxon>
    </lineage>
</organism>
<keyword evidence="1" id="KW-0812">Transmembrane</keyword>
<sequence length="53" mass="6080">MLNQIKSAVYGLSLFPWLIGFVLVGKLASVVAVFWTPIRGREKFRELPQSIFR</sequence>
<protein>
    <submittedName>
        <fullName evidence="2">Uncharacterized protein</fullName>
    </submittedName>
</protein>
<dbReference type="Proteomes" id="UP000263418">
    <property type="component" value="Chromosome 1"/>
</dbReference>
<evidence type="ECO:0000313" key="2">
    <source>
        <dbReference type="EMBL" id="AXX59761.1"/>
    </source>
</evidence>
<gene>
    <name evidence="2" type="ORF">FORC53_1422</name>
</gene>